<evidence type="ECO:0000256" key="1">
    <source>
        <dbReference type="ARBA" id="ARBA00009437"/>
    </source>
</evidence>
<evidence type="ECO:0000259" key="5">
    <source>
        <dbReference type="PROSITE" id="PS50931"/>
    </source>
</evidence>
<dbReference type="InterPro" id="IPR005119">
    <property type="entry name" value="LysR_subst-bd"/>
</dbReference>
<gene>
    <name evidence="6" type="ORF">AB4874_19110</name>
</gene>
<protein>
    <submittedName>
        <fullName evidence="6">LysR family transcriptional regulator</fullName>
    </submittedName>
</protein>
<keyword evidence="2" id="KW-0805">Transcription regulation</keyword>
<dbReference type="Pfam" id="PF00126">
    <property type="entry name" value="HTH_1"/>
    <property type="match status" value="1"/>
</dbReference>
<dbReference type="InterPro" id="IPR036390">
    <property type="entry name" value="WH_DNA-bd_sf"/>
</dbReference>
<dbReference type="InterPro" id="IPR000847">
    <property type="entry name" value="LysR_HTH_N"/>
</dbReference>
<dbReference type="EMBL" id="JBFRYC010000024">
    <property type="protein sequence ID" value="MEX1663695.1"/>
    <property type="molecule type" value="Genomic_DNA"/>
</dbReference>
<accession>A0ABV3TQY7</accession>
<dbReference type="PROSITE" id="PS50931">
    <property type="entry name" value="HTH_LYSR"/>
    <property type="match status" value="1"/>
</dbReference>
<evidence type="ECO:0000256" key="2">
    <source>
        <dbReference type="ARBA" id="ARBA00023015"/>
    </source>
</evidence>
<sequence>MVKIRELEAFDAYLRLGGMKSAAEETGLSQPMISRLLTALEKKLGFALFLRKRNKLVPTPEAFQFHLTVTRSLASIRALNEEATAIANNQRGQLVIAAQPIFCDTFLVSALRAFQKTHPQVSVRLLDVGMNEILRAISERSCDMALGITLDADPYGADVTPLATCEARCILPIDHALNTSGEIPLPRLRRETFVELAPGSPLRTRVDNLMQTINVERNIIAETRTLHGVVRLVEAGLGLAIVDPVALLLLDRSKAVDHPLLPTIRWEIAQFVPKDRPLNGIGLAFSHVVATEIERLKAAGVIF</sequence>
<dbReference type="Proteomes" id="UP001557465">
    <property type="component" value="Unassembled WGS sequence"/>
</dbReference>
<name>A0ABV3TQY7_9RHOB</name>
<dbReference type="RefSeq" id="WP_368393195.1">
    <property type="nucleotide sequence ID" value="NZ_JBFRYC010000024.1"/>
</dbReference>
<comment type="caution">
    <text evidence="6">The sequence shown here is derived from an EMBL/GenBank/DDBJ whole genome shotgun (WGS) entry which is preliminary data.</text>
</comment>
<dbReference type="Pfam" id="PF03466">
    <property type="entry name" value="LysR_substrate"/>
    <property type="match status" value="1"/>
</dbReference>
<keyword evidence="3" id="KW-0238">DNA-binding</keyword>
<dbReference type="Gene3D" id="1.10.10.10">
    <property type="entry name" value="Winged helix-like DNA-binding domain superfamily/Winged helix DNA-binding domain"/>
    <property type="match status" value="1"/>
</dbReference>
<keyword evidence="7" id="KW-1185">Reference proteome</keyword>
<dbReference type="PRINTS" id="PR00039">
    <property type="entry name" value="HTHLYSR"/>
</dbReference>
<dbReference type="SUPFAM" id="SSF46785">
    <property type="entry name" value="Winged helix' DNA-binding domain"/>
    <property type="match status" value="1"/>
</dbReference>
<dbReference type="PANTHER" id="PTHR30427">
    <property type="entry name" value="TRANSCRIPTIONAL ACTIVATOR PROTEIN LYSR"/>
    <property type="match status" value="1"/>
</dbReference>
<evidence type="ECO:0000256" key="4">
    <source>
        <dbReference type="ARBA" id="ARBA00023163"/>
    </source>
</evidence>
<evidence type="ECO:0000313" key="6">
    <source>
        <dbReference type="EMBL" id="MEX1663695.1"/>
    </source>
</evidence>
<dbReference type="PANTHER" id="PTHR30427:SF1">
    <property type="entry name" value="TRANSCRIPTIONAL ACTIVATOR PROTEIN LYSR"/>
    <property type="match status" value="1"/>
</dbReference>
<dbReference type="SUPFAM" id="SSF53850">
    <property type="entry name" value="Periplasmic binding protein-like II"/>
    <property type="match status" value="1"/>
</dbReference>
<dbReference type="InterPro" id="IPR036388">
    <property type="entry name" value="WH-like_DNA-bd_sf"/>
</dbReference>
<dbReference type="Gene3D" id="3.40.190.290">
    <property type="match status" value="1"/>
</dbReference>
<feature type="domain" description="HTH lysR-type" evidence="5">
    <location>
        <begin position="2"/>
        <end position="59"/>
    </location>
</feature>
<proteinExistence type="inferred from homology"/>
<evidence type="ECO:0000313" key="7">
    <source>
        <dbReference type="Proteomes" id="UP001557465"/>
    </source>
</evidence>
<comment type="similarity">
    <text evidence="1">Belongs to the LysR transcriptional regulatory family.</text>
</comment>
<organism evidence="6 7">
    <name type="scientific">Thioclava arctica</name>
    <dbReference type="NCBI Taxonomy" id="3238301"/>
    <lineage>
        <taxon>Bacteria</taxon>
        <taxon>Pseudomonadati</taxon>
        <taxon>Pseudomonadota</taxon>
        <taxon>Alphaproteobacteria</taxon>
        <taxon>Rhodobacterales</taxon>
        <taxon>Paracoccaceae</taxon>
        <taxon>Thioclava</taxon>
    </lineage>
</organism>
<evidence type="ECO:0000256" key="3">
    <source>
        <dbReference type="ARBA" id="ARBA00023125"/>
    </source>
</evidence>
<keyword evidence="4" id="KW-0804">Transcription</keyword>
<reference evidence="6 7" key="1">
    <citation type="journal article" date="2011" name="Int. J. Syst. Evol. Microbiol.">
        <title>Zhongshania antarctica gen. nov., sp. nov. and Zhongshania guokunii sp. nov., gammaproteobacteria respectively isolated from coastal attached (fast) ice and surface seawater of the Antarctic.</title>
        <authorList>
            <person name="Li H.J."/>
            <person name="Zhang X.Y."/>
            <person name="Chen C.X."/>
            <person name="Zhang Y.J."/>
            <person name="Gao Z.M."/>
            <person name="Yu Y."/>
            <person name="Chen X.L."/>
            <person name="Chen B."/>
            <person name="Zhang Y.Z."/>
        </authorList>
    </citation>
    <scope>NUCLEOTIDE SEQUENCE [LARGE SCALE GENOMIC DNA]</scope>
    <source>
        <strain evidence="6 7">15-R06ZXC-3</strain>
    </source>
</reference>